<gene>
    <name evidence="3" type="ORF">MERR_LOCUS1323</name>
</gene>
<dbReference type="GO" id="GO:0010150">
    <property type="term" value="P:leaf senescence"/>
    <property type="evidence" value="ECO:0007669"/>
    <property type="project" value="UniProtKB-ARBA"/>
</dbReference>
<evidence type="ECO:0000313" key="4">
    <source>
        <dbReference type="Proteomes" id="UP000467841"/>
    </source>
</evidence>
<organism evidence="3 4">
    <name type="scientific">Microthlaspi erraticum</name>
    <dbReference type="NCBI Taxonomy" id="1685480"/>
    <lineage>
        <taxon>Eukaryota</taxon>
        <taxon>Viridiplantae</taxon>
        <taxon>Streptophyta</taxon>
        <taxon>Embryophyta</taxon>
        <taxon>Tracheophyta</taxon>
        <taxon>Spermatophyta</taxon>
        <taxon>Magnoliopsida</taxon>
        <taxon>eudicotyledons</taxon>
        <taxon>Gunneridae</taxon>
        <taxon>Pentapetalae</taxon>
        <taxon>rosids</taxon>
        <taxon>malvids</taxon>
        <taxon>Brassicales</taxon>
        <taxon>Brassicaceae</taxon>
        <taxon>Coluteocarpeae</taxon>
        <taxon>Microthlaspi</taxon>
    </lineage>
</organism>
<name>A0A6D2HH59_9BRAS</name>
<evidence type="ECO:0000256" key="2">
    <source>
        <dbReference type="SAM" id="MobiDB-lite"/>
    </source>
</evidence>
<dbReference type="PANTHER" id="PTHR33083">
    <property type="entry name" value="EXPRESSED PROTEIN"/>
    <property type="match status" value="1"/>
</dbReference>
<evidence type="ECO:0000313" key="3">
    <source>
        <dbReference type="EMBL" id="CAA7014089.1"/>
    </source>
</evidence>
<sequence length="105" mass="12232">MSEEFEESDIIFSDQSTIPETNTRNEEKSTRRQKMVEKTSPVNIPAKQFGCKEWEMAEEEDKTPPHIIIERRMKEQIAFSVGTLKGRDLSRHRDSILKMTGFIEA</sequence>
<dbReference type="AlphaFoldDB" id="A0A6D2HH59"/>
<feature type="region of interest" description="Disordered" evidence="2">
    <location>
        <begin position="1"/>
        <end position="40"/>
    </location>
</feature>
<feature type="compositionally biased region" description="Basic and acidic residues" evidence="2">
    <location>
        <begin position="23"/>
        <end position="37"/>
    </location>
</feature>
<dbReference type="OrthoDB" id="672058at2759"/>
<evidence type="ECO:0000256" key="1">
    <source>
        <dbReference type="ARBA" id="ARBA00034773"/>
    </source>
</evidence>
<dbReference type="Pfam" id="PF04520">
    <property type="entry name" value="Senescence_reg"/>
    <property type="match status" value="1"/>
</dbReference>
<comment type="caution">
    <text evidence="3">The sequence shown here is derived from an EMBL/GenBank/DDBJ whole genome shotgun (WGS) entry which is preliminary data.</text>
</comment>
<reference evidence="3" key="1">
    <citation type="submission" date="2020-01" db="EMBL/GenBank/DDBJ databases">
        <authorList>
            <person name="Mishra B."/>
        </authorList>
    </citation>
    <scope>NUCLEOTIDE SEQUENCE [LARGE SCALE GENOMIC DNA]</scope>
</reference>
<keyword evidence="4" id="KW-1185">Reference proteome</keyword>
<dbReference type="EMBL" id="CACVBM020000088">
    <property type="protein sequence ID" value="CAA7014089.1"/>
    <property type="molecule type" value="Genomic_DNA"/>
</dbReference>
<dbReference type="InterPro" id="IPR007608">
    <property type="entry name" value="Senescence_reg_S40"/>
</dbReference>
<accession>A0A6D2HH59</accession>
<protein>
    <submittedName>
        <fullName evidence="3">Uncharacterized protein</fullName>
    </submittedName>
</protein>
<comment type="similarity">
    <text evidence="1">Belongs to the senescence regulator S40 family.</text>
</comment>
<dbReference type="PANTHER" id="PTHR33083:SF89">
    <property type="entry name" value="PROTEIN S40-2"/>
    <property type="match status" value="1"/>
</dbReference>
<proteinExistence type="inferred from homology"/>
<dbReference type="Proteomes" id="UP000467841">
    <property type="component" value="Unassembled WGS sequence"/>
</dbReference>